<accession>A0A7I9V5B9</accession>
<reference evidence="2" key="1">
    <citation type="submission" date="2019-06" db="EMBL/GenBank/DDBJ databases">
        <title>Gordonia isolated from sludge of a wastewater treatment plant.</title>
        <authorList>
            <person name="Tamura T."/>
            <person name="Aoyama K."/>
            <person name="Kang Y."/>
            <person name="Saito S."/>
            <person name="Akiyama N."/>
            <person name="Yazawa K."/>
            <person name="Gonoi T."/>
            <person name="Mikami Y."/>
        </authorList>
    </citation>
    <scope>NUCLEOTIDE SEQUENCE [LARGE SCALE GENOMIC DNA]</scope>
    <source>
        <strain evidence="2">NBRC 107696</strain>
    </source>
</reference>
<dbReference type="Proteomes" id="UP000444960">
    <property type="component" value="Unassembled WGS sequence"/>
</dbReference>
<comment type="caution">
    <text evidence="1">The sequence shown here is derived from an EMBL/GenBank/DDBJ whole genome shotgun (WGS) entry which is preliminary data.</text>
</comment>
<gene>
    <name evidence="1" type="ORF">nbrc107696_08200</name>
</gene>
<proteinExistence type="predicted"/>
<evidence type="ECO:0000313" key="2">
    <source>
        <dbReference type="Proteomes" id="UP000444960"/>
    </source>
</evidence>
<name>A0A7I9V5B9_9ACTN</name>
<sequence>MTATICDPWIERLITSGQLAPGARGLSREQAAEQYNGANALTESDHDFLYTPGQAAGAARDALAVIGLEVPADARILLTDGASGPRCWSYLVEPGQIEYACEQHRLTTGETINPTPILEALPWF</sequence>
<protein>
    <submittedName>
        <fullName evidence="1">Uncharacterized protein</fullName>
    </submittedName>
</protein>
<dbReference type="AlphaFoldDB" id="A0A7I9V5B9"/>
<dbReference type="RefSeq" id="WP_161894274.1">
    <property type="nucleotide sequence ID" value="NZ_BJOV01000002.1"/>
</dbReference>
<evidence type="ECO:0000313" key="1">
    <source>
        <dbReference type="EMBL" id="GEE00374.1"/>
    </source>
</evidence>
<dbReference type="OrthoDB" id="4376690at2"/>
<dbReference type="EMBL" id="BJOV01000002">
    <property type="protein sequence ID" value="GEE00374.1"/>
    <property type="molecule type" value="Genomic_DNA"/>
</dbReference>
<organism evidence="1 2">
    <name type="scientific">Gordonia spumicola</name>
    <dbReference type="NCBI Taxonomy" id="589161"/>
    <lineage>
        <taxon>Bacteria</taxon>
        <taxon>Bacillati</taxon>
        <taxon>Actinomycetota</taxon>
        <taxon>Actinomycetes</taxon>
        <taxon>Mycobacteriales</taxon>
        <taxon>Gordoniaceae</taxon>
        <taxon>Gordonia</taxon>
    </lineage>
</organism>
<keyword evidence="2" id="KW-1185">Reference proteome</keyword>